<gene>
    <name evidence="3" type="ORF">QOZ92_002490</name>
</gene>
<name>A0ABU0N316_9FIRM</name>
<feature type="domain" description="DUF4097" evidence="2">
    <location>
        <begin position="67"/>
        <end position="315"/>
    </location>
</feature>
<dbReference type="Pfam" id="PF13349">
    <property type="entry name" value="DUF4097"/>
    <property type="match status" value="1"/>
</dbReference>
<keyword evidence="1" id="KW-0472">Membrane</keyword>
<dbReference type="EMBL" id="JAUSWG010000010">
    <property type="protein sequence ID" value="MDQ0557364.1"/>
    <property type="molecule type" value="Genomic_DNA"/>
</dbReference>
<organism evidence="3 4">
    <name type="scientific">Paraclostridium ghonii</name>
    <dbReference type="NCBI Taxonomy" id="29358"/>
    <lineage>
        <taxon>Bacteria</taxon>
        <taxon>Bacillati</taxon>
        <taxon>Bacillota</taxon>
        <taxon>Clostridia</taxon>
        <taxon>Peptostreptococcales</taxon>
        <taxon>Peptostreptococcaceae</taxon>
        <taxon>Paraclostridium</taxon>
    </lineage>
</organism>
<feature type="transmembrane region" description="Helical" evidence="1">
    <location>
        <begin position="12"/>
        <end position="32"/>
    </location>
</feature>
<evidence type="ECO:0000313" key="4">
    <source>
        <dbReference type="Proteomes" id="UP001232584"/>
    </source>
</evidence>
<keyword evidence="1" id="KW-1133">Transmembrane helix</keyword>
<evidence type="ECO:0000313" key="3">
    <source>
        <dbReference type="EMBL" id="MDQ0557364.1"/>
    </source>
</evidence>
<proteinExistence type="predicted"/>
<keyword evidence="4" id="KW-1185">Reference proteome</keyword>
<keyword evidence="1" id="KW-0812">Transmembrane</keyword>
<reference evidence="3 4" key="1">
    <citation type="submission" date="2023-07" db="EMBL/GenBank/DDBJ databases">
        <title>Genomic Encyclopedia of Type Strains, Phase IV (KMG-IV): sequencing the most valuable type-strain genomes for metagenomic binning, comparative biology and taxonomic classification.</title>
        <authorList>
            <person name="Goeker M."/>
        </authorList>
    </citation>
    <scope>NUCLEOTIDE SEQUENCE [LARGE SCALE GENOMIC DNA]</scope>
    <source>
        <strain evidence="3 4">DSM 15049</strain>
    </source>
</reference>
<sequence>MDDKKLLKFKMLIWSIVGITLSLFLVFNISGYEGNLFNYNFNSFGFHRGSNLKVVKEYKFDNAKEVKDISTNISNGDITFNKNNEDNIKVIVKSNKDLKNKNYISVNQESNTLNIVDNGTGGKFSVFGLIKDSYIKVEVLLPQSYDKNLDISNNVGDIEFLSDFKFDNINLKVKTGDIDINNKLTANKVVIDSKTGDLYINTLTAKDSSIDNKVGDIEIEEFQGKGSMYTKVGDIYCGIETLDGNLKVRSEVGDIDLFLNENLNFKLDVNKGFGDIDTGLAFNNVSQTSKSFSGSFGKESDNLISVDIKTGDVEINAK</sequence>
<accession>A0ABU0N316</accession>
<protein>
    <recommendedName>
        <fullName evidence="2">DUF4097 domain-containing protein</fullName>
    </recommendedName>
</protein>
<dbReference type="InterPro" id="IPR025164">
    <property type="entry name" value="Toastrack_DUF4097"/>
</dbReference>
<evidence type="ECO:0000256" key="1">
    <source>
        <dbReference type="SAM" id="Phobius"/>
    </source>
</evidence>
<dbReference type="RefSeq" id="WP_307508267.1">
    <property type="nucleotide sequence ID" value="NZ_BAAACE010000005.1"/>
</dbReference>
<evidence type="ECO:0000259" key="2">
    <source>
        <dbReference type="Pfam" id="PF13349"/>
    </source>
</evidence>
<comment type="caution">
    <text evidence="3">The sequence shown here is derived from an EMBL/GenBank/DDBJ whole genome shotgun (WGS) entry which is preliminary data.</text>
</comment>
<dbReference type="Proteomes" id="UP001232584">
    <property type="component" value="Unassembled WGS sequence"/>
</dbReference>